<reference evidence="1 2" key="1">
    <citation type="submission" date="2016-10" db="EMBL/GenBank/DDBJ databases">
        <title>Genome sequence of the ascomycete fungus Penicillium subrubescens.</title>
        <authorList>
            <person name="De Vries R.P."/>
            <person name="Peng M."/>
            <person name="Dilokpimol A."/>
            <person name="Hilden K."/>
            <person name="Makela M.R."/>
            <person name="Grigoriev I."/>
            <person name="Riley R."/>
            <person name="Granchi Z."/>
        </authorList>
    </citation>
    <scope>NUCLEOTIDE SEQUENCE [LARGE SCALE GENOMIC DNA]</scope>
    <source>
        <strain evidence="1 2">CBS 132785</strain>
    </source>
</reference>
<accession>A0A1Q5THX1</accession>
<dbReference type="AlphaFoldDB" id="A0A1Q5THX1"/>
<evidence type="ECO:0000313" key="1">
    <source>
        <dbReference type="EMBL" id="OKO99821.1"/>
    </source>
</evidence>
<dbReference type="Proteomes" id="UP000186955">
    <property type="component" value="Unassembled WGS sequence"/>
</dbReference>
<name>A0A1Q5THX1_9EURO</name>
<evidence type="ECO:0000313" key="2">
    <source>
        <dbReference type="Proteomes" id="UP000186955"/>
    </source>
</evidence>
<organism evidence="1 2">
    <name type="scientific">Penicillium subrubescens</name>
    <dbReference type="NCBI Taxonomy" id="1316194"/>
    <lineage>
        <taxon>Eukaryota</taxon>
        <taxon>Fungi</taxon>
        <taxon>Dikarya</taxon>
        <taxon>Ascomycota</taxon>
        <taxon>Pezizomycotina</taxon>
        <taxon>Eurotiomycetes</taxon>
        <taxon>Eurotiomycetidae</taxon>
        <taxon>Eurotiales</taxon>
        <taxon>Aspergillaceae</taxon>
        <taxon>Penicillium</taxon>
    </lineage>
</organism>
<dbReference type="EMBL" id="MNBE01000653">
    <property type="protein sequence ID" value="OKO99821.1"/>
    <property type="molecule type" value="Genomic_DNA"/>
</dbReference>
<keyword evidence="2" id="KW-1185">Reference proteome</keyword>
<gene>
    <name evidence="1" type="ORF">PENSUB_8038</name>
</gene>
<sequence length="162" mass="18191">MAKMVPMLLTTADWAQWSASLRVFLDAYDPRIWEIMQGTTVYPQPVPQDTEIIRLLAAQNEKQSQDVTENEISTFKTAARDQDKEWKKLEAHALLLLWSTLGPKPREKIAGITNIKLADEKLLEWRNTPLGQTIASCGLIGPRFGSTRACPLPHLSPPGKMP</sequence>
<proteinExistence type="predicted"/>
<comment type="caution">
    <text evidence="1">The sequence shown here is derived from an EMBL/GenBank/DDBJ whole genome shotgun (WGS) entry which is preliminary data.</text>
</comment>
<protein>
    <submittedName>
        <fullName evidence="1">Uncharacterized protein</fullName>
    </submittedName>
</protein>